<dbReference type="EMBL" id="LAZR01037083">
    <property type="protein sequence ID" value="KKL23149.1"/>
    <property type="molecule type" value="Genomic_DNA"/>
</dbReference>
<comment type="caution">
    <text evidence="1">The sequence shown here is derived from an EMBL/GenBank/DDBJ whole genome shotgun (WGS) entry which is preliminary data.</text>
</comment>
<sequence length="45" mass="4835">MDALGFALLVVVAVGLLFLTDGDPDLYDKLLQIANHYADVEIASN</sequence>
<gene>
    <name evidence="1" type="ORF">LCGC14_2428290</name>
</gene>
<accession>A0A0F9BMQ2</accession>
<name>A0A0F9BMQ2_9ZZZZ</name>
<proteinExistence type="predicted"/>
<evidence type="ECO:0000313" key="1">
    <source>
        <dbReference type="EMBL" id="KKL23149.1"/>
    </source>
</evidence>
<protein>
    <submittedName>
        <fullName evidence="1">Uncharacterized protein</fullName>
    </submittedName>
</protein>
<reference evidence="1" key="1">
    <citation type="journal article" date="2015" name="Nature">
        <title>Complex archaea that bridge the gap between prokaryotes and eukaryotes.</title>
        <authorList>
            <person name="Spang A."/>
            <person name="Saw J.H."/>
            <person name="Jorgensen S.L."/>
            <person name="Zaremba-Niedzwiedzka K."/>
            <person name="Martijn J."/>
            <person name="Lind A.E."/>
            <person name="van Eijk R."/>
            <person name="Schleper C."/>
            <person name="Guy L."/>
            <person name="Ettema T.J."/>
        </authorList>
    </citation>
    <scope>NUCLEOTIDE SEQUENCE</scope>
</reference>
<dbReference type="AlphaFoldDB" id="A0A0F9BMQ2"/>
<organism evidence="1">
    <name type="scientific">marine sediment metagenome</name>
    <dbReference type="NCBI Taxonomy" id="412755"/>
    <lineage>
        <taxon>unclassified sequences</taxon>
        <taxon>metagenomes</taxon>
        <taxon>ecological metagenomes</taxon>
    </lineage>
</organism>